<reference evidence="1" key="1">
    <citation type="submission" date="2020-10" db="EMBL/GenBank/DDBJ databases">
        <authorList>
            <person name="Gilroy R."/>
        </authorList>
    </citation>
    <scope>NUCLEOTIDE SEQUENCE</scope>
    <source>
        <strain evidence="1">ChiW3-316</strain>
    </source>
</reference>
<name>A0A9D1M3B9_9PROT</name>
<dbReference type="EMBL" id="DVNC01000019">
    <property type="protein sequence ID" value="HIU52833.1"/>
    <property type="molecule type" value="Genomic_DNA"/>
</dbReference>
<reference evidence="1" key="2">
    <citation type="journal article" date="2021" name="PeerJ">
        <title>Extensive microbial diversity within the chicken gut microbiome revealed by metagenomics and culture.</title>
        <authorList>
            <person name="Gilroy R."/>
            <person name="Ravi A."/>
            <person name="Getino M."/>
            <person name="Pursley I."/>
            <person name="Horton D.L."/>
            <person name="Alikhan N.F."/>
            <person name="Baker D."/>
            <person name="Gharbi K."/>
            <person name="Hall N."/>
            <person name="Watson M."/>
            <person name="Adriaenssens E.M."/>
            <person name="Foster-Nyarko E."/>
            <person name="Jarju S."/>
            <person name="Secka A."/>
            <person name="Antonio M."/>
            <person name="Oren A."/>
            <person name="Chaudhuri R.R."/>
            <person name="La Ragione R."/>
            <person name="Hildebrand F."/>
            <person name="Pallen M.J."/>
        </authorList>
    </citation>
    <scope>NUCLEOTIDE SEQUENCE</scope>
    <source>
        <strain evidence="1">ChiW3-316</strain>
    </source>
</reference>
<dbReference type="AlphaFoldDB" id="A0A9D1M3B9"/>
<proteinExistence type="predicted"/>
<accession>A0A9D1M3B9</accession>
<sequence>MNQTVINYHKQRRPFIIIPETGLILGETGQPFSHREILSRCGLDDEQVKYVLENYPRGYFLDNKLVIYQREDVEEGSCWELKPENYFYVRKYFPDLKRIFGITRKTRIFLGVLRGKEGDLWPTINETGIEFFE</sequence>
<evidence type="ECO:0000313" key="1">
    <source>
        <dbReference type="EMBL" id="HIU52833.1"/>
    </source>
</evidence>
<protein>
    <submittedName>
        <fullName evidence="1">Uncharacterized protein</fullName>
    </submittedName>
</protein>
<organism evidence="1 2">
    <name type="scientific">Candidatus Scatocola faecipullorum</name>
    <dbReference type="NCBI Taxonomy" id="2840917"/>
    <lineage>
        <taxon>Bacteria</taxon>
        <taxon>Pseudomonadati</taxon>
        <taxon>Pseudomonadota</taxon>
        <taxon>Alphaproteobacteria</taxon>
        <taxon>Rhodospirillales</taxon>
        <taxon>Rhodospirillaceae</taxon>
        <taxon>Rhodospirillaceae incertae sedis</taxon>
        <taxon>Candidatus Scatocola</taxon>
    </lineage>
</organism>
<evidence type="ECO:0000313" key="2">
    <source>
        <dbReference type="Proteomes" id="UP000824107"/>
    </source>
</evidence>
<gene>
    <name evidence="1" type="ORF">IAD20_01990</name>
</gene>
<dbReference type="Proteomes" id="UP000824107">
    <property type="component" value="Unassembled WGS sequence"/>
</dbReference>
<comment type="caution">
    <text evidence="1">The sequence shown here is derived from an EMBL/GenBank/DDBJ whole genome shotgun (WGS) entry which is preliminary data.</text>
</comment>